<reference evidence="6 7" key="1">
    <citation type="submission" date="2018-12" db="EMBL/GenBank/DDBJ databases">
        <title>The Draft Genome Sequence of the Soil Bacterium Pedobacter tournemirensis R1.</title>
        <authorList>
            <person name="He J."/>
        </authorList>
    </citation>
    <scope>NUCLEOTIDE SEQUENCE [LARGE SCALE GENOMIC DNA]</scope>
    <source>
        <strain evidence="6 7">R1</strain>
    </source>
</reference>
<evidence type="ECO:0000259" key="4">
    <source>
        <dbReference type="SMART" id="SM00738"/>
    </source>
</evidence>
<dbReference type="GO" id="GO:0006354">
    <property type="term" value="P:DNA-templated transcription elongation"/>
    <property type="evidence" value="ECO:0007669"/>
    <property type="project" value="InterPro"/>
</dbReference>
<dbReference type="SUPFAM" id="SSF82679">
    <property type="entry name" value="N-utilization substance G protein NusG, N-terminal domain"/>
    <property type="match status" value="1"/>
</dbReference>
<sequence>MSYLNSDPLYKWYAVYTKSRTEKKVHTELTRKGIEAYLPLVREQKRWSDRMKIVEEPFLPGYVLVRVSFREQYDVLVIPGALRYISFEGTPAPIPDYQIENLKIFMVAGDHSIEVTSERIHKGDKIRVISGPLANVNGEVVEIRGKRRILLRFDTLGYCIHAEIGINKIDLLEENQDLQPAHSYVRSH</sequence>
<evidence type="ECO:0000313" key="7">
    <source>
        <dbReference type="Proteomes" id="UP000290848"/>
    </source>
</evidence>
<dbReference type="NCBIfam" id="NF033644">
    <property type="entry name" value="antiterm_UpxY"/>
    <property type="match status" value="1"/>
</dbReference>
<dbReference type="SMART" id="SM00739">
    <property type="entry name" value="KOW"/>
    <property type="match status" value="1"/>
</dbReference>
<evidence type="ECO:0000256" key="3">
    <source>
        <dbReference type="ARBA" id="ARBA00023163"/>
    </source>
</evidence>
<comment type="caution">
    <text evidence="6">The sequence shown here is derived from an EMBL/GenBank/DDBJ whole genome shotgun (WGS) entry which is preliminary data.</text>
</comment>
<dbReference type="Pfam" id="PF02357">
    <property type="entry name" value="NusG"/>
    <property type="match status" value="1"/>
</dbReference>
<evidence type="ECO:0000256" key="2">
    <source>
        <dbReference type="ARBA" id="ARBA00023015"/>
    </source>
</evidence>
<organism evidence="6 7">
    <name type="scientific">Arcticibacter tournemirensis</name>
    <dbReference type="NCBI Taxonomy" id="699437"/>
    <lineage>
        <taxon>Bacteria</taxon>
        <taxon>Pseudomonadati</taxon>
        <taxon>Bacteroidota</taxon>
        <taxon>Sphingobacteriia</taxon>
        <taxon>Sphingobacteriales</taxon>
        <taxon>Sphingobacteriaceae</taxon>
        <taxon>Arcticibacter</taxon>
    </lineage>
</organism>
<proteinExistence type="predicted"/>
<dbReference type="SMART" id="SM00738">
    <property type="entry name" value="NGN"/>
    <property type="match status" value="1"/>
</dbReference>
<evidence type="ECO:0000313" key="6">
    <source>
        <dbReference type="EMBL" id="RXF69410.1"/>
    </source>
</evidence>
<dbReference type="SUPFAM" id="SSF50104">
    <property type="entry name" value="Translation proteins SH3-like domain"/>
    <property type="match status" value="1"/>
</dbReference>
<dbReference type="GO" id="GO:0003735">
    <property type="term" value="F:structural constituent of ribosome"/>
    <property type="evidence" value="ECO:0007669"/>
    <property type="project" value="InterPro"/>
</dbReference>
<feature type="domain" description="NusG-like N-terminal" evidence="4">
    <location>
        <begin position="9"/>
        <end position="106"/>
    </location>
</feature>
<dbReference type="InterPro" id="IPR005824">
    <property type="entry name" value="KOW"/>
</dbReference>
<keyword evidence="2" id="KW-0805">Transcription regulation</keyword>
<dbReference type="InterPro" id="IPR005825">
    <property type="entry name" value="Ribosomal_uL24_CS"/>
</dbReference>
<dbReference type="PROSITE" id="PS01108">
    <property type="entry name" value="RIBOSOMAL_L24"/>
    <property type="match status" value="1"/>
</dbReference>
<dbReference type="PANTHER" id="PTHR30265:SF4">
    <property type="entry name" value="KOW MOTIF FAMILY PROTEIN, EXPRESSED"/>
    <property type="match status" value="1"/>
</dbReference>
<evidence type="ECO:0000256" key="1">
    <source>
        <dbReference type="ARBA" id="ARBA00022814"/>
    </source>
</evidence>
<evidence type="ECO:0000259" key="5">
    <source>
        <dbReference type="SMART" id="SM00739"/>
    </source>
</evidence>
<dbReference type="GO" id="GO:0006412">
    <property type="term" value="P:translation"/>
    <property type="evidence" value="ECO:0007669"/>
    <property type="project" value="InterPro"/>
</dbReference>
<dbReference type="InterPro" id="IPR006645">
    <property type="entry name" value="NGN-like_dom"/>
</dbReference>
<name>A0A4Q0M8E0_9SPHI</name>
<feature type="domain" description="KOW" evidence="5">
    <location>
        <begin position="119"/>
        <end position="146"/>
    </location>
</feature>
<dbReference type="GO" id="GO:0005840">
    <property type="term" value="C:ribosome"/>
    <property type="evidence" value="ECO:0007669"/>
    <property type="project" value="InterPro"/>
</dbReference>
<dbReference type="Gene3D" id="3.30.70.940">
    <property type="entry name" value="NusG, N-terminal domain"/>
    <property type="match status" value="1"/>
</dbReference>
<dbReference type="InterPro" id="IPR043425">
    <property type="entry name" value="NusG-like"/>
</dbReference>
<gene>
    <name evidence="6" type="ORF">EKH83_12060</name>
</gene>
<dbReference type="Proteomes" id="UP000290848">
    <property type="component" value="Unassembled WGS sequence"/>
</dbReference>
<dbReference type="PANTHER" id="PTHR30265">
    <property type="entry name" value="RHO-INTERACTING TRANSCRIPTION TERMINATION FACTOR NUSG"/>
    <property type="match status" value="1"/>
</dbReference>
<dbReference type="RefSeq" id="WP_128769682.1">
    <property type="nucleotide sequence ID" value="NZ_RXOC01000007.1"/>
</dbReference>
<dbReference type="InterPro" id="IPR008991">
    <property type="entry name" value="Translation_prot_SH3-like_sf"/>
</dbReference>
<dbReference type="InterPro" id="IPR036735">
    <property type="entry name" value="NGN_dom_sf"/>
</dbReference>
<dbReference type="GO" id="GO:0031564">
    <property type="term" value="P:transcription antitermination"/>
    <property type="evidence" value="ECO:0007669"/>
    <property type="project" value="UniProtKB-KW"/>
</dbReference>
<dbReference type="AlphaFoldDB" id="A0A4Q0M8E0"/>
<keyword evidence="3" id="KW-0804">Transcription</keyword>
<keyword evidence="1" id="KW-0889">Transcription antitermination</keyword>
<dbReference type="EMBL" id="RXOC01000007">
    <property type="protein sequence ID" value="RXF69410.1"/>
    <property type="molecule type" value="Genomic_DNA"/>
</dbReference>
<accession>A0A4Q0M8E0</accession>
<protein>
    <submittedName>
        <fullName evidence="6">UpxY family transcription antiterminator</fullName>
    </submittedName>
</protein>
<dbReference type="CDD" id="cd06091">
    <property type="entry name" value="KOW_NusG"/>
    <property type="match status" value="1"/>
</dbReference>